<protein>
    <recommendedName>
        <fullName evidence="3">Flagellar protein FlgN</fullName>
    </recommendedName>
</protein>
<proteinExistence type="predicted"/>
<dbReference type="Proteomes" id="UP000218288">
    <property type="component" value="Chromosome"/>
</dbReference>
<dbReference type="EMBL" id="AP014809">
    <property type="protein sequence ID" value="BAU89320.1"/>
    <property type="molecule type" value="Genomic_DNA"/>
</dbReference>
<evidence type="ECO:0000313" key="2">
    <source>
        <dbReference type="Proteomes" id="UP000218288"/>
    </source>
</evidence>
<dbReference type="AlphaFoldDB" id="A0A160PDL4"/>
<evidence type="ECO:0000313" key="1">
    <source>
        <dbReference type="EMBL" id="BAU89320.1"/>
    </source>
</evidence>
<gene>
    <name evidence="1" type="ORF">MPPM_0715</name>
</gene>
<sequence>MLLESLKRLEATVEAETEALAANAPLDLDAVNRAKSRSLLELTRLARAVDVAALDAETGIVLARLREKLVRNQEAVALHLRAVEEVGATLQASLQAAESDGTYSARVSAPSGRD</sequence>
<evidence type="ECO:0008006" key="3">
    <source>
        <dbReference type="Google" id="ProtNLM"/>
    </source>
</evidence>
<organism evidence="1 2">
    <name type="scientific">Methylorubrum populi</name>
    <dbReference type="NCBI Taxonomy" id="223967"/>
    <lineage>
        <taxon>Bacteria</taxon>
        <taxon>Pseudomonadati</taxon>
        <taxon>Pseudomonadota</taxon>
        <taxon>Alphaproteobacteria</taxon>
        <taxon>Hyphomicrobiales</taxon>
        <taxon>Methylobacteriaceae</taxon>
        <taxon>Methylorubrum</taxon>
    </lineage>
</organism>
<accession>A0A160PDL4</accession>
<dbReference type="OrthoDB" id="7871570at2"/>
<reference evidence="1 2" key="1">
    <citation type="journal article" date="2016" name="Genome Announc.">
        <title>Complete Genome Sequence of Methylobacterium populi P-1M, Isolated from Pink-Pigmented Household Biofilm.</title>
        <authorList>
            <person name="Morohoshi T."/>
            <person name="Ikeda T."/>
        </authorList>
    </citation>
    <scope>NUCLEOTIDE SEQUENCE [LARGE SCALE GENOMIC DNA]</scope>
    <source>
        <strain evidence="1 2">P-1M</strain>
    </source>
</reference>
<name>A0A160PDL4_9HYPH</name>
<dbReference type="RefSeq" id="WP_096483865.1">
    <property type="nucleotide sequence ID" value="NZ_AP014809.1"/>
</dbReference>